<reference evidence="1 2" key="1">
    <citation type="submission" date="2018-05" db="EMBL/GenBank/DDBJ databases">
        <title>Leucothrix arctica sp. nov., isolated from Arctic seawater.</title>
        <authorList>
            <person name="Choi A."/>
            <person name="Baek K."/>
        </authorList>
    </citation>
    <scope>NUCLEOTIDE SEQUENCE [LARGE SCALE GENOMIC DNA]</scope>
    <source>
        <strain evidence="1 2">IMCC9719</strain>
    </source>
</reference>
<evidence type="ECO:0000313" key="1">
    <source>
        <dbReference type="EMBL" id="PWQ99236.1"/>
    </source>
</evidence>
<name>A0A317CL50_9GAMM</name>
<gene>
    <name evidence="1" type="ORF">DKT75_01435</name>
</gene>
<dbReference type="Proteomes" id="UP000245506">
    <property type="component" value="Unassembled WGS sequence"/>
</dbReference>
<evidence type="ECO:0000313" key="2">
    <source>
        <dbReference type="Proteomes" id="UP000245506"/>
    </source>
</evidence>
<dbReference type="EMBL" id="QGKL01000007">
    <property type="protein sequence ID" value="PWQ99236.1"/>
    <property type="molecule type" value="Genomic_DNA"/>
</dbReference>
<dbReference type="RefSeq" id="WP_109821661.1">
    <property type="nucleotide sequence ID" value="NZ_QGKL01000007.1"/>
</dbReference>
<accession>A0A317CL50</accession>
<organism evidence="1 2">
    <name type="scientific">Leucothrix arctica</name>
    <dbReference type="NCBI Taxonomy" id="1481894"/>
    <lineage>
        <taxon>Bacteria</taxon>
        <taxon>Pseudomonadati</taxon>
        <taxon>Pseudomonadota</taxon>
        <taxon>Gammaproteobacteria</taxon>
        <taxon>Thiotrichales</taxon>
        <taxon>Thiotrichaceae</taxon>
        <taxon>Leucothrix</taxon>
    </lineage>
</organism>
<dbReference type="AlphaFoldDB" id="A0A317CL50"/>
<proteinExistence type="predicted"/>
<keyword evidence="2" id="KW-1185">Reference proteome</keyword>
<comment type="caution">
    <text evidence="1">The sequence shown here is derived from an EMBL/GenBank/DDBJ whole genome shotgun (WGS) entry which is preliminary data.</text>
</comment>
<protein>
    <submittedName>
        <fullName evidence="1">Uncharacterized protein</fullName>
    </submittedName>
</protein>
<sequence>MLSPNPSHLGDLLMLCPVSGIHQQQFLKSNHFSHHQQVSAEQITNQQSGDHSLDTSCPYSVSNSSFIYVANQQAAIQKIRVQPKRFTHYRSQYRLRLHPTKLPRGPPLAI</sequence>